<dbReference type="Pfam" id="PF18364">
    <property type="entry name" value="Molybdopterin_N"/>
    <property type="match status" value="1"/>
</dbReference>
<evidence type="ECO:0000259" key="8">
    <source>
        <dbReference type="Pfam" id="PF18364"/>
    </source>
</evidence>
<dbReference type="InterPro" id="IPR009010">
    <property type="entry name" value="Asp_de-COase-like_dom_sf"/>
</dbReference>
<dbReference type="GO" id="GO:0009055">
    <property type="term" value="F:electron transfer activity"/>
    <property type="evidence" value="ECO:0007669"/>
    <property type="project" value="TreeGrafter"/>
</dbReference>
<evidence type="ECO:0000256" key="2">
    <source>
        <dbReference type="ARBA" id="ARBA00010312"/>
    </source>
</evidence>
<accession>A0A1I2DJV3</accession>
<dbReference type="GO" id="GO:0030288">
    <property type="term" value="C:outer membrane-bounded periplasmic space"/>
    <property type="evidence" value="ECO:0007669"/>
    <property type="project" value="TreeGrafter"/>
</dbReference>
<dbReference type="InterPro" id="IPR050612">
    <property type="entry name" value="Prok_Mopterin_Oxidored"/>
</dbReference>
<sequence length="775" mass="86232">MPITRKSLVGTHWGNYEITTQDGVVENVQPSQQDSNPSPIGNVLYDISNSDYRIAQPMIRSSYLRGDPNHRMRRGKESFVPVSWDEALDLAASALKKTKDKAGNSGIYAGSYGWGSAGRFHHAQSQLHRFFNMIGGYTGSVNSYSAAAAEVIIPHVLGIDAFTAGKQLNLDDVAADCDYLVAFGGMSGYNNQNMPGGVGDHRDKNLVDKLVERGTEVISISPWASDTPSFLATEWITPRPCTDTAIMLGIAYELEVNGRVDTEFINSHTVGYDEFQSYLLGKTDGIPKDASWAASLAGIDPTDIQSLASRLAAANCPAITVSLSLQRAEHGEQTYWMAVVLSAMLGAFGKPGGGVGFMWMSNGTNIFNQIPFQWGKLPQGRNSVLQPIPVARVADMLLHPGETYTYNGKTRTYPDIHCIYWAGGNPFHHHQDLNRLRRAWRKPETVIVNESVWTATARHADIIFPANTFMERNDIVCGKDYFITPSKKALDHYADSRSDYDIFSGLAERMGVRDAFTEGRDEMEWLETIYQESRANAKKAGIDLPSFTEFWEAGEPINIEPQVKEWKNIFTQFRNQPNHHPLRTPSGKIEIFSSTIDSFGYDDCRGHPRWYDKREWLGGSRAKYFPLHMVSHQPRNKLHSQLDFSRFSRETKTHDHETVILHPADARERGIKDGMITRIFNDRGSCLAGAHLSDDIMPRVISLPTGAWFCPDDKEGPESLEYHGNPNVLTPDIGTSSLAQGPIAKSCLVDIEPFEGEIPDVKAQLKPVISPGTDR</sequence>
<dbReference type="Gene3D" id="3.40.228.10">
    <property type="entry name" value="Dimethylsulfoxide Reductase, domain 2"/>
    <property type="match status" value="1"/>
</dbReference>
<dbReference type="GO" id="GO:0016491">
    <property type="term" value="F:oxidoreductase activity"/>
    <property type="evidence" value="ECO:0007669"/>
    <property type="project" value="UniProtKB-KW"/>
</dbReference>
<keyword evidence="4" id="KW-0479">Metal-binding</keyword>
<gene>
    <name evidence="9" type="ORF">SAMN05192532_104123</name>
</gene>
<name>A0A1I2DJV3_9BACI</name>
<dbReference type="CDD" id="cd02793">
    <property type="entry name" value="MopB_CT_DMSOR-BSOR-TMAOR"/>
    <property type="match status" value="1"/>
</dbReference>
<keyword evidence="5" id="KW-0560">Oxidoreductase</keyword>
<dbReference type="InterPro" id="IPR006656">
    <property type="entry name" value="Mopterin_OxRdtase"/>
</dbReference>
<dbReference type="GO" id="GO:0043546">
    <property type="term" value="F:molybdopterin cofactor binding"/>
    <property type="evidence" value="ECO:0007669"/>
    <property type="project" value="InterPro"/>
</dbReference>
<comment type="similarity">
    <text evidence="2">Belongs to the prokaryotic molybdopterin-containing oxidoreductase family.</text>
</comment>
<evidence type="ECO:0000259" key="6">
    <source>
        <dbReference type="Pfam" id="PF00384"/>
    </source>
</evidence>
<dbReference type="SUPFAM" id="SSF50692">
    <property type="entry name" value="ADC-like"/>
    <property type="match status" value="1"/>
</dbReference>
<dbReference type="SUPFAM" id="SSF53706">
    <property type="entry name" value="Formate dehydrogenase/DMSO reductase, domains 1-3"/>
    <property type="match status" value="1"/>
</dbReference>
<dbReference type="PANTHER" id="PTHR43742:SF10">
    <property type="entry name" value="TRIMETHYLAMINE-N-OXIDE REDUCTASE 2"/>
    <property type="match status" value="1"/>
</dbReference>
<dbReference type="Gene3D" id="2.40.40.20">
    <property type="match status" value="1"/>
</dbReference>
<dbReference type="Gene3D" id="3.40.50.740">
    <property type="match status" value="1"/>
</dbReference>
<protein>
    <submittedName>
        <fullName evidence="9">Biotin/methionine sulfoxide reductase</fullName>
    </submittedName>
</protein>
<evidence type="ECO:0000256" key="3">
    <source>
        <dbReference type="ARBA" id="ARBA00022505"/>
    </source>
</evidence>
<evidence type="ECO:0000313" key="9">
    <source>
        <dbReference type="EMBL" id="SFE80844.1"/>
    </source>
</evidence>
<dbReference type="EMBL" id="FONT01000004">
    <property type="protein sequence ID" value="SFE80844.1"/>
    <property type="molecule type" value="Genomic_DNA"/>
</dbReference>
<keyword evidence="3" id="KW-0500">Molybdenum</keyword>
<evidence type="ECO:0000256" key="1">
    <source>
        <dbReference type="ARBA" id="ARBA00001942"/>
    </source>
</evidence>
<feature type="domain" description="Molybdopterin oxidoreductase N-terminal" evidence="8">
    <location>
        <begin position="10"/>
        <end position="44"/>
    </location>
</feature>
<dbReference type="InterPro" id="IPR006657">
    <property type="entry name" value="MoPterin_dinucl-bd_dom"/>
</dbReference>
<proteinExistence type="inferred from homology"/>
<organism evidence="9 10">
    <name type="scientific">Alteribacillus iranensis</name>
    <dbReference type="NCBI Taxonomy" id="930128"/>
    <lineage>
        <taxon>Bacteria</taxon>
        <taxon>Bacillati</taxon>
        <taxon>Bacillota</taxon>
        <taxon>Bacilli</taxon>
        <taxon>Bacillales</taxon>
        <taxon>Bacillaceae</taxon>
        <taxon>Alteribacillus</taxon>
    </lineage>
</organism>
<dbReference type="Proteomes" id="UP000199516">
    <property type="component" value="Unassembled WGS sequence"/>
</dbReference>
<reference evidence="9 10" key="1">
    <citation type="submission" date="2016-10" db="EMBL/GenBank/DDBJ databases">
        <authorList>
            <person name="de Groot N.N."/>
        </authorList>
    </citation>
    <scope>NUCLEOTIDE SEQUENCE [LARGE SCALE GENOMIC DNA]</scope>
    <source>
        <strain evidence="9 10">DSM 23995</strain>
    </source>
</reference>
<feature type="domain" description="Molybdopterin oxidoreductase" evidence="6">
    <location>
        <begin position="53"/>
        <end position="509"/>
    </location>
</feature>
<dbReference type="STRING" id="930128.SAMN05192532_104123"/>
<dbReference type="GO" id="GO:0009061">
    <property type="term" value="P:anaerobic respiration"/>
    <property type="evidence" value="ECO:0007669"/>
    <property type="project" value="TreeGrafter"/>
</dbReference>
<evidence type="ECO:0000313" key="10">
    <source>
        <dbReference type="Proteomes" id="UP000199516"/>
    </source>
</evidence>
<dbReference type="Pfam" id="PF01568">
    <property type="entry name" value="Molydop_binding"/>
    <property type="match status" value="1"/>
</dbReference>
<dbReference type="Pfam" id="PF00384">
    <property type="entry name" value="Molybdopterin"/>
    <property type="match status" value="1"/>
</dbReference>
<keyword evidence="10" id="KW-1185">Reference proteome</keyword>
<evidence type="ECO:0000256" key="4">
    <source>
        <dbReference type="ARBA" id="ARBA00022723"/>
    </source>
</evidence>
<dbReference type="PANTHER" id="PTHR43742">
    <property type="entry name" value="TRIMETHYLAMINE-N-OXIDE REDUCTASE"/>
    <property type="match status" value="1"/>
</dbReference>
<dbReference type="GO" id="GO:0030151">
    <property type="term" value="F:molybdenum ion binding"/>
    <property type="evidence" value="ECO:0007669"/>
    <property type="project" value="TreeGrafter"/>
</dbReference>
<dbReference type="InterPro" id="IPR041460">
    <property type="entry name" value="Molybdopterin_N"/>
</dbReference>
<dbReference type="InterPro" id="IPR041954">
    <property type="entry name" value="CT_DMSOR/BSOR/TMAOR"/>
</dbReference>
<dbReference type="RefSeq" id="WP_218151627.1">
    <property type="nucleotide sequence ID" value="NZ_FONT01000004.1"/>
</dbReference>
<dbReference type="AlphaFoldDB" id="A0A1I2DJV3"/>
<comment type="cofactor">
    <cofactor evidence="1">
        <name>Mo-bis(molybdopterin guanine dinucleotide)</name>
        <dbReference type="ChEBI" id="CHEBI:60539"/>
    </cofactor>
</comment>
<feature type="domain" description="Molybdopterin dinucleotide-binding" evidence="7">
    <location>
        <begin position="627"/>
        <end position="747"/>
    </location>
</feature>
<evidence type="ECO:0000256" key="5">
    <source>
        <dbReference type="ARBA" id="ARBA00023002"/>
    </source>
</evidence>
<dbReference type="Gene3D" id="3.90.55.10">
    <property type="entry name" value="Dimethylsulfoxide Reductase, domain 3"/>
    <property type="match status" value="1"/>
</dbReference>
<evidence type="ECO:0000259" key="7">
    <source>
        <dbReference type="Pfam" id="PF01568"/>
    </source>
</evidence>